<comment type="caution">
    <text evidence="8">The sequence shown here is derived from an EMBL/GenBank/DDBJ whole genome shotgun (WGS) entry which is preliminary data.</text>
</comment>
<feature type="domain" description="RagB/SusD" evidence="6">
    <location>
        <begin position="347"/>
        <end position="456"/>
    </location>
</feature>
<comment type="similarity">
    <text evidence="2">Belongs to the SusD family.</text>
</comment>
<keyword evidence="3" id="KW-0732">Signal</keyword>
<dbReference type="RefSeq" id="WP_118260403.1">
    <property type="nucleotide sequence ID" value="NZ_CALBWO010000071.1"/>
</dbReference>
<dbReference type="Gene3D" id="1.25.40.390">
    <property type="match status" value="1"/>
</dbReference>
<comment type="subcellular location">
    <subcellularLocation>
        <location evidence="1">Cell outer membrane</location>
    </subcellularLocation>
</comment>
<dbReference type="STRING" id="1121130.GCA_000519105_01587"/>
<dbReference type="Proteomes" id="UP000283589">
    <property type="component" value="Unassembled WGS sequence"/>
</dbReference>
<protein>
    <submittedName>
        <fullName evidence="8">RagB/SusD family nutrient uptake outer membrane protein</fullName>
    </submittedName>
</protein>
<dbReference type="InterPro" id="IPR012944">
    <property type="entry name" value="SusD_RagB_dom"/>
</dbReference>
<keyword evidence="4" id="KW-0472">Membrane</keyword>
<evidence type="ECO:0000256" key="4">
    <source>
        <dbReference type="ARBA" id="ARBA00023136"/>
    </source>
</evidence>
<dbReference type="EMBL" id="QRZA01000011">
    <property type="protein sequence ID" value="RGV33758.1"/>
    <property type="molecule type" value="Genomic_DNA"/>
</dbReference>
<dbReference type="Pfam" id="PF14322">
    <property type="entry name" value="SusD-like_3"/>
    <property type="match status" value="1"/>
</dbReference>
<proteinExistence type="inferred from homology"/>
<dbReference type="SUPFAM" id="SSF48452">
    <property type="entry name" value="TPR-like"/>
    <property type="match status" value="1"/>
</dbReference>
<accession>A0A412X0H0</accession>
<name>A0A412X0H0_9BACT</name>
<dbReference type="GO" id="GO:0009279">
    <property type="term" value="C:cell outer membrane"/>
    <property type="evidence" value="ECO:0007669"/>
    <property type="project" value="UniProtKB-SubCell"/>
</dbReference>
<keyword evidence="5" id="KW-0998">Cell outer membrane</keyword>
<evidence type="ECO:0000313" key="8">
    <source>
        <dbReference type="EMBL" id="RGV33758.1"/>
    </source>
</evidence>
<organism evidence="8 9">
    <name type="scientific">Butyricimonas virosa</name>
    <dbReference type="NCBI Taxonomy" id="544645"/>
    <lineage>
        <taxon>Bacteria</taxon>
        <taxon>Pseudomonadati</taxon>
        <taxon>Bacteroidota</taxon>
        <taxon>Bacteroidia</taxon>
        <taxon>Bacteroidales</taxon>
        <taxon>Odoribacteraceae</taxon>
        <taxon>Butyricimonas</taxon>
    </lineage>
</organism>
<evidence type="ECO:0000259" key="6">
    <source>
        <dbReference type="Pfam" id="PF07980"/>
    </source>
</evidence>
<evidence type="ECO:0000256" key="2">
    <source>
        <dbReference type="ARBA" id="ARBA00006275"/>
    </source>
</evidence>
<sequence>MKKRIIYSVLLILTVLTSSCESWLDVDPRTKVKSDDLFETEAGFKDALIGAYTLMKAEALYGRELTYGFIDAVTGPYAAYNNKVYNEVAQWKYLTSTPVRAQIDAMWSKMYNVLANVNNLLDNIDKRQSVFTGDNYNIIKGEALGLRAYVHFDLLRLFASAADLNKEAIPYVKTLQIEVPHVYTGKEVLALLNEDIKNALTCLEKDPIREGKLKDVSGDGFMNARQMRINYFAVKALQARVAMWGDDPETAKVAAGEILEIADDIFPWVTTSAISATEDKDRDFTFSTEHIFALNVKDLKDLANTWFLASGNGQQLYCQNYTMQQWYEIGRGNAVGGNDYRVNYIMKQQETGSKDYVIRKYYQPDNYKADYAKRLPMIRRSEMAYIMAECLMGVDDDKALGYLNEVRRHRGIDSDLTDPSKLRDELTKEYAKEFLAEGQLFYYCKRNELAKFPYGYQSATEDNVYVLPKPDNEIEFGDYYTTDNTK</sequence>
<evidence type="ECO:0000256" key="1">
    <source>
        <dbReference type="ARBA" id="ARBA00004442"/>
    </source>
</evidence>
<evidence type="ECO:0000313" key="9">
    <source>
        <dbReference type="Proteomes" id="UP000283589"/>
    </source>
</evidence>
<dbReference type="AlphaFoldDB" id="A0A412X0H0"/>
<gene>
    <name evidence="8" type="ORF">DWW18_10175</name>
</gene>
<dbReference type="InterPro" id="IPR033985">
    <property type="entry name" value="SusD-like_N"/>
</dbReference>
<dbReference type="InterPro" id="IPR011990">
    <property type="entry name" value="TPR-like_helical_dom_sf"/>
</dbReference>
<evidence type="ECO:0000259" key="7">
    <source>
        <dbReference type="Pfam" id="PF14322"/>
    </source>
</evidence>
<evidence type="ECO:0000256" key="5">
    <source>
        <dbReference type="ARBA" id="ARBA00023237"/>
    </source>
</evidence>
<reference evidence="8 9" key="1">
    <citation type="submission" date="2018-08" db="EMBL/GenBank/DDBJ databases">
        <title>A genome reference for cultivated species of the human gut microbiota.</title>
        <authorList>
            <person name="Zou Y."/>
            <person name="Xue W."/>
            <person name="Luo G."/>
        </authorList>
    </citation>
    <scope>NUCLEOTIDE SEQUENCE [LARGE SCALE GENOMIC DNA]</scope>
    <source>
        <strain evidence="8 9">AF14-49</strain>
    </source>
</reference>
<feature type="domain" description="SusD-like N-terminal" evidence="7">
    <location>
        <begin position="23"/>
        <end position="201"/>
    </location>
</feature>
<dbReference type="Pfam" id="PF07980">
    <property type="entry name" value="SusD_RagB"/>
    <property type="match status" value="1"/>
</dbReference>
<evidence type="ECO:0000256" key="3">
    <source>
        <dbReference type="ARBA" id="ARBA00022729"/>
    </source>
</evidence>
<dbReference type="PROSITE" id="PS51257">
    <property type="entry name" value="PROKAR_LIPOPROTEIN"/>
    <property type="match status" value="1"/>
</dbReference>